<keyword evidence="9" id="KW-0578">Host cell lysis by virus</keyword>
<evidence type="ECO:0000256" key="10">
    <source>
        <dbReference type="SAM" id="Coils"/>
    </source>
</evidence>
<protein>
    <submittedName>
        <fullName evidence="12">I-spanin</fullName>
    </submittedName>
</protein>
<sequence length="176" mass="18753">MNLSTPFQLKTLLVIGGVCIFMGCFAGAYVQDLRFSAKISDLKRQHSDQLKAVSDQAQKDTAAALQRTKDAQAAAAELDKQKTEELANAKAENDRLRADVAAGTRRVRIAAANLATCQLTAGRGAGSGGVGDAVQIDLTPEAGSAVLDLRESIGKDSAVIEYLQDYVKKVVKQCKR</sequence>
<dbReference type="GO" id="GO:0044659">
    <property type="term" value="P:viral release from host cell by cytolysis"/>
    <property type="evidence" value="ECO:0007669"/>
    <property type="project" value="InterPro"/>
</dbReference>
<evidence type="ECO:0000256" key="5">
    <source>
        <dbReference type="ARBA" id="ARBA00022870"/>
    </source>
</evidence>
<dbReference type="Pfam" id="PF03245">
    <property type="entry name" value="Phage_lysis"/>
    <property type="match status" value="1"/>
</dbReference>
<keyword evidence="8 11" id="KW-0472">Membrane</keyword>
<keyword evidence="10" id="KW-0175">Coiled coil</keyword>
<evidence type="ECO:0000256" key="6">
    <source>
        <dbReference type="ARBA" id="ARBA00022968"/>
    </source>
</evidence>
<proteinExistence type="predicted"/>
<reference evidence="13" key="1">
    <citation type="submission" date="2019-03" db="EMBL/GenBank/DDBJ databases">
        <authorList>
            <person name="Bockoven R."/>
            <person name="Gutierrez J."/>
            <person name="Newkirk H."/>
            <person name="Liu M."/>
            <person name="Ramsey J."/>
            <person name="Cahill J."/>
        </authorList>
    </citation>
    <scope>NUCLEOTIDE SEQUENCE [LARGE SCALE GENOMIC DNA]</scope>
</reference>
<keyword evidence="3 11" id="KW-0812">Transmembrane</keyword>
<evidence type="ECO:0000256" key="4">
    <source>
        <dbReference type="ARBA" id="ARBA00022852"/>
    </source>
</evidence>
<evidence type="ECO:0000256" key="11">
    <source>
        <dbReference type="SAM" id="Phobius"/>
    </source>
</evidence>
<feature type="transmembrane region" description="Helical" evidence="11">
    <location>
        <begin position="12"/>
        <end position="30"/>
    </location>
</feature>
<keyword evidence="2" id="KW-1032">Host cell membrane</keyword>
<dbReference type="InterPro" id="IPR004929">
    <property type="entry name" value="I-spanin"/>
</dbReference>
<evidence type="ECO:0000256" key="8">
    <source>
        <dbReference type="ARBA" id="ARBA00023136"/>
    </source>
</evidence>
<accession>A0A482MFN5</accession>
<name>A0A482MFN5_9CAUD</name>
<keyword evidence="4" id="KW-0204">Cytolysis</keyword>
<feature type="coiled-coil region" evidence="10">
    <location>
        <begin position="79"/>
        <end position="106"/>
    </location>
</feature>
<keyword evidence="9" id="KW-1188">Viral release from host cell</keyword>
<evidence type="ECO:0000256" key="1">
    <source>
        <dbReference type="ARBA" id="ARBA00022445"/>
    </source>
</evidence>
<organism evidence="12 13">
    <name type="scientific">Serratia phage Parlo</name>
    <dbReference type="NCBI Taxonomy" id="2557554"/>
    <lineage>
        <taxon>Viruses</taxon>
        <taxon>Duplodnaviria</taxon>
        <taxon>Heunggongvirae</taxon>
        <taxon>Uroviricota</taxon>
        <taxon>Caudoviricetes</taxon>
        <taxon>Parlovirus</taxon>
        <taxon>Parlovirus parlo</taxon>
    </lineage>
</organism>
<dbReference type="Proteomes" id="UP000307326">
    <property type="component" value="Segment"/>
</dbReference>
<evidence type="ECO:0000256" key="7">
    <source>
        <dbReference type="ARBA" id="ARBA00022989"/>
    </source>
</evidence>
<keyword evidence="1" id="KW-1030">Host cell inner membrane</keyword>
<evidence type="ECO:0000256" key="2">
    <source>
        <dbReference type="ARBA" id="ARBA00022511"/>
    </source>
</evidence>
<dbReference type="EMBL" id="MK618715">
    <property type="protein sequence ID" value="QBQ72235.1"/>
    <property type="molecule type" value="Genomic_DNA"/>
</dbReference>
<evidence type="ECO:0000256" key="3">
    <source>
        <dbReference type="ARBA" id="ARBA00022692"/>
    </source>
</evidence>
<gene>
    <name evidence="12" type="ORF">CPT_Parlo_086</name>
</gene>
<keyword evidence="7 11" id="KW-1133">Transmembrane helix</keyword>
<keyword evidence="5" id="KW-1043">Host membrane</keyword>
<evidence type="ECO:0000313" key="12">
    <source>
        <dbReference type="EMBL" id="QBQ72235.1"/>
    </source>
</evidence>
<keyword evidence="6" id="KW-0735">Signal-anchor</keyword>
<evidence type="ECO:0000313" key="13">
    <source>
        <dbReference type="Proteomes" id="UP000307326"/>
    </source>
</evidence>
<keyword evidence="13" id="KW-1185">Reference proteome</keyword>
<evidence type="ECO:0000256" key="9">
    <source>
        <dbReference type="ARBA" id="ARBA00023142"/>
    </source>
</evidence>